<dbReference type="EMBL" id="JAPPUY010000001">
    <property type="protein sequence ID" value="MCY4744295.1"/>
    <property type="molecule type" value="Genomic_DNA"/>
</dbReference>
<name>A0ACC6C7D7_9BURK</name>
<organism evidence="1 2">
    <name type="scientific">Roseateles hydrophilus</name>
    <dbReference type="NCBI Taxonomy" id="2975054"/>
    <lineage>
        <taxon>Bacteria</taxon>
        <taxon>Pseudomonadati</taxon>
        <taxon>Pseudomonadota</taxon>
        <taxon>Betaproteobacteria</taxon>
        <taxon>Burkholderiales</taxon>
        <taxon>Sphaerotilaceae</taxon>
        <taxon>Roseateles</taxon>
    </lineage>
</organism>
<keyword evidence="2" id="KW-1185">Reference proteome</keyword>
<proteinExistence type="predicted"/>
<accession>A0ACC6C7D7</accession>
<protein>
    <submittedName>
        <fullName evidence="1">Uncharacterized protein</fullName>
    </submittedName>
</protein>
<evidence type="ECO:0000313" key="1">
    <source>
        <dbReference type="EMBL" id="MCY4744295.1"/>
    </source>
</evidence>
<sequence>MNRTPFAVAPKSANAGFTLVELCVGLGIVGALAGQALPALTKMHQERALRAVADALGDDLRLARAEAARLSDSVYFRVSGKGAQACYVVYIGNRNDCDCAGGQAACTAPGSAVIKAEWLPTQHAMRLRSNAETLQFQHRQGLVTQTGSIEVSLAGGAGIRQVIAITGRVRHCYSGVKLAGMPKCA</sequence>
<dbReference type="Proteomes" id="UP001076464">
    <property type="component" value="Unassembled WGS sequence"/>
</dbReference>
<gene>
    <name evidence="1" type="ORF">NYO99_04860</name>
</gene>
<comment type="caution">
    <text evidence="1">The sequence shown here is derived from an EMBL/GenBank/DDBJ whole genome shotgun (WGS) entry which is preliminary data.</text>
</comment>
<reference evidence="1" key="1">
    <citation type="submission" date="2022-08" db="EMBL/GenBank/DDBJ databases">
        <title>Genome sequencing of Pelomonas sp. UHG3.</title>
        <authorList>
            <person name="So Y."/>
        </authorList>
    </citation>
    <scope>NUCLEOTIDE SEQUENCE</scope>
    <source>
        <strain evidence="1">UHG3</strain>
    </source>
</reference>
<evidence type="ECO:0000313" key="2">
    <source>
        <dbReference type="Proteomes" id="UP001076464"/>
    </source>
</evidence>